<dbReference type="AlphaFoldDB" id="A0A653ADD6"/>
<sequence length="82" mass="9387">MDRCPIRKSCFVFTGLPCSVPFLRDRSRFFQTRQIALWTIFKKSHVCAEPTFGSPHKQTYKSSPRSAGKLFTGWKSATINVT</sequence>
<proteinExistence type="predicted"/>
<accession>A0A653ADD6</accession>
<protein>
    <submittedName>
        <fullName evidence="1">Uncharacterized protein</fullName>
    </submittedName>
</protein>
<reference evidence="1" key="1">
    <citation type="submission" date="2018-07" db="EMBL/GenBank/DDBJ databases">
        <authorList>
            <consortium name="Genoscope - CEA"/>
            <person name="William W."/>
        </authorList>
    </citation>
    <scope>NUCLEOTIDE SEQUENCE</scope>
    <source>
        <strain evidence="1">IK1</strain>
    </source>
</reference>
<organism evidence="1">
    <name type="scientific">Uncultured Desulfatiglans sp</name>
    <dbReference type="NCBI Taxonomy" id="1748965"/>
    <lineage>
        <taxon>Bacteria</taxon>
        <taxon>Pseudomonadati</taxon>
        <taxon>Thermodesulfobacteriota</taxon>
        <taxon>Desulfobacteria</taxon>
        <taxon>Desulfatiglandales</taxon>
        <taxon>Desulfatiglandaceae</taxon>
        <taxon>Desulfatiglans</taxon>
        <taxon>environmental samples</taxon>
    </lineage>
</organism>
<gene>
    <name evidence="1" type="ORF">TRIP_B40020</name>
</gene>
<evidence type="ECO:0000313" key="1">
    <source>
        <dbReference type="EMBL" id="VBB46089.1"/>
    </source>
</evidence>
<dbReference type="EMBL" id="UPXX01000031">
    <property type="protein sequence ID" value="VBB46089.1"/>
    <property type="molecule type" value="Genomic_DNA"/>
</dbReference>
<name>A0A653ADD6_UNCDX</name>